<dbReference type="EMBL" id="CP090978">
    <property type="protein sequence ID" value="UJF32605.1"/>
    <property type="molecule type" value="Genomic_DNA"/>
</dbReference>
<protein>
    <submittedName>
        <fullName evidence="1">YqcI/YcgG family protein</fullName>
    </submittedName>
</protein>
<dbReference type="InterPro" id="IPR014988">
    <property type="entry name" value="Uncharacterised_YqcI/YcgG"/>
</dbReference>
<dbReference type="Proteomes" id="UP001649230">
    <property type="component" value="Chromosome"/>
</dbReference>
<proteinExistence type="predicted"/>
<evidence type="ECO:0000313" key="2">
    <source>
        <dbReference type="Proteomes" id="UP001649230"/>
    </source>
</evidence>
<name>A0ABY3SHL1_9BACL</name>
<dbReference type="PANTHER" id="PTHR40045">
    <property type="entry name" value="YCGG FAMILY PROTEIN"/>
    <property type="match status" value="1"/>
</dbReference>
<evidence type="ECO:0000313" key="1">
    <source>
        <dbReference type="EMBL" id="UJF32605.1"/>
    </source>
</evidence>
<accession>A0ABY3SHL1</accession>
<gene>
    <name evidence="1" type="ORF">L0M14_23695</name>
</gene>
<reference evidence="1 2" key="1">
    <citation type="journal article" date="2024" name="Int. J. Syst. Evol. Microbiol.">
        <title>Paenibacillus hexagrammi sp. nov., a novel bacterium isolated from the gut content of Hexagrammos agrammus.</title>
        <authorList>
            <person name="Jung H.K."/>
            <person name="Kim D.G."/>
            <person name="Zin H."/>
            <person name="Park J."/>
            <person name="Jung H."/>
            <person name="Kim Y.O."/>
            <person name="Kong H.J."/>
            <person name="Kim J.W."/>
            <person name="Kim Y.S."/>
        </authorList>
    </citation>
    <scope>NUCLEOTIDE SEQUENCE [LARGE SCALE GENOMIC DNA]</scope>
    <source>
        <strain evidence="1 2">YPD9-1</strain>
    </source>
</reference>
<keyword evidence="2" id="KW-1185">Reference proteome</keyword>
<sequence>MAVLRTKDWIEEQVSTLPEWEQNAFLEFRNMIADAEHTYPCVPGRQGFLSNNLRFGFVQDPRSDEAIEQVAQLLKMYGPESRNTGKYASLVVFFQTSKELHAQYTVEDYERLFWSVLSRITEKDPKAWPEHISQDPQHHTWEFCFDGQPYFTFCSTPAHKIRKSRHFTHFLIAFQPRWVFENMNDSTPFGRNMKKLIRHKLHDYDGIPAHPSLNWYGQEDNYEWKQYFLRDDDSVPSKCPFTFMKNKFKALGIRFHK</sequence>
<organism evidence="1 2">
    <name type="scientific">Paenibacillus hexagrammi</name>
    <dbReference type="NCBI Taxonomy" id="2908839"/>
    <lineage>
        <taxon>Bacteria</taxon>
        <taxon>Bacillati</taxon>
        <taxon>Bacillota</taxon>
        <taxon>Bacilli</taxon>
        <taxon>Bacillales</taxon>
        <taxon>Paenibacillaceae</taxon>
        <taxon>Paenibacillus</taxon>
    </lineage>
</organism>
<dbReference type="Pfam" id="PF08892">
    <property type="entry name" value="YqcI_YcgG"/>
    <property type="match status" value="1"/>
</dbReference>
<dbReference type="PANTHER" id="PTHR40045:SF1">
    <property type="entry name" value="YQCI_YCGG FAMILY PROTEIN"/>
    <property type="match status" value="1"/>
</dbReference>
<dbReference type="RefSeq" id="WP_235118953.1">
    <property type="nucleotide sequence ID" value="NZ_CP090978.1"/>
</dbReference>